<sequence>MPMLGYRAIFAMSLAASLAACSLLPSDPTDEAQAAFDAQDYLTARDHVQTALAHDAADTRALELLARTLLAMGQGGDALVTLDRLGQSGTPPADANLLAAEGKLQTGDPVAAMELIGDDPTAEAWRLRALVAIAQGEAERAEQAYARGRRAEGPRGKLFASEATFHLGRGDLGAAEQAVALAQDVAPDRVETLFVSARLAEAQGNPVLALSNYLRIVEIVPMDRPALLAAIATSEQAELPRITRHLIAYGAATRPLDTEFVYQQARVDAWDGNWQTVRERLQAHETELAEHDPARLLYAEALLQLGQVETARAIAAPIVARRADDPAAVRLQAAIEAAS</sequence>
<dbReference type="EMBL" id="QXFL01000001">
    <property type="protein sequence ID" value="RIV88811.1"/>
    <property type="molecule type" value="Genomic_DNA"/>
</dbReference>
<proteinExistence type="predicted"/>
<feature type="signal peptide" evidence="1">
    <location>
        <begin position="1"/>
        <end position="22"/>
    </location>
</feature>
<comment type="caution">
    <text evidence="2">The sequence shown here is derived from an EMBL/GenBank/DDBJ whole genome shotgun (WGS) entry which is preliminary data.</text>
</comment>
<dbReference type="SUPFAM" id="SSF48452">
    <property type="entry name" value="TPR-like"/>
    <property type="match status" value="1"/>
</dbReference>
<dbReference type="Pfam" id="PF14559">
    <property type="entry name" value="TPR_19"/>
    <property type="match status" value="2"/>
</dbReference>
<name>A0A418NW22_9SPHN</name>
<dbReference type="Proteomes" id="UP000286576">
    <property type="component" value="Unassembled WGS sequence"/>
</dbReference>
<dbReference type="PROSITE" id="PS51257">
    <property type="entry name" value="PROKAR_LIPOPROTEIN"/>
    <property type="match status" value="1"/>
</dbReference>
<dbReference type="AlphaFoldDB" id="A0A418NW22"/>
<gene>
    <name evidence="2" type="ORF">D2V07_00600</name>
</gene>
<feature type="chain" id="PRO_5019356917" evidence="1">
    <location>
        <begin position="23"/>
        <end position="339"/>
    </location>
</feature>
<keyword evidence="1" id="KW-0732">Signal</keyword>
<protein>
    <submittedName>
        <fullName evidence="2">Uncharacterized protein</fullName>
    </submittedName>
</protein>
<evidence type="ECO:0000256" key="1">
    <source>
        <dbReference type="SAM" id="SignalP"/>
    </source>
</evidence>
<keyword evidence="3" id="KW-1185">Reference proteome</keyword>
<evidence type="ECO:0000313" key="2">
    <source>
        <dbReference type="EMBL" id="RIV88811.1"/>
    </source>
</evidence>
<dbReference type="InterPro" id="IPR011990">
    <property type="entry name" value="TPR-like_helical_dom_sf"/>
</dbReference>
<reference evidence="2 3" key="1">
    <citation type="submission" date="2018-08" db="EMBL/GenBank/DDBJ databases">
        <title>Erythrobacter zhengii sp.nov., a bacterium isolated from deep-sea sediment.</title>
        <authorList>
            <person name="Fang C."/>
            <person name="Wu Y.-H."/>
            <person name="Sun C."/>
            <person name="Wang H."/>
            <person name="Cheng H."/>
            <person name="Meng F.-X."/>
            <person name="Wang C.-S."/>
            <person name="Xu X.-W."/>
        </authorList>
    </citation>
    <scope>NUCLEOTIDE SEQUENCE [LARGE SCALE GENOMIC DNA]</scope>
    <source>
        <strain evidence="2 3">V18</strain>
    </source>
</reference>
<organism evidence="2 3">
    <name type="scientific">Aurantiacibacter zhengii</name>
    <dbReference type="NCBI Taxonomy" id="2307003"/>
    <lineage>
        <taxon>Bacteria</taxon>
        <taxon>Pseudomonadati</taxon>
        <taxon>Pseudomonadota</taxon>
        <taxon>Alphaproteobacteria</taxon>
        <taxon>Sphingomonadales</taxon>
        <taxon>Erythrobacteraceae</taxon>
        <taxon>Aurantiacibacter</taxon>
    </lineage>
</organism>
<evidence type="ECO:0000313" key="3">
    <source>
        <dbReference type="Proteomes" id="UP000286576"/>
    </source>
</evidence>
<dbReference type="Gene3D" id="1.25.40.10">
    <property type="entry name" value="Tetratricopeptide repeat domain"/>
    <property type="match status" value="1"/>
</dbReference>
<accession>A0A418NW22</accession>